<dbReference type="InterPro" id="IPR011701">
    <property type="entry name" value="MFS"/>
</dbReference>
<keyword evidence="5 6" id="KW-0472">Membrane</keyword>
<dbReference type="InterPro" id="IPR052983">
    <property type="entry name" value="MFS_Riboflavin_Transporter"/>
</dbReference>
<feature type="transmembrane region" description="Helical" evidence="6">
    <location>
        <begin position="138"/>
        <end position="162"/>
    </location>
</feature>
<dbReference type="PANTHER" id="PTHR43385:SF1">
    <property type="entry name" value="RIBOFLAVIN TRANSPORTER RIBJ"/>
    <property type="match status" value="1"/>
</dbReference>
<feature type="transmembrane region" description="Helical" evidence="6">
    <location>
        <begin position="190"/>
        <end position="210"/>
    </location>
</feature>
<evidence type="ECO:0000256" key="3">
    <source>
        <dbReference type="ARBA" id="ARBA00022692"/>
    </source>
</evidence>
<evidence type="ECO:0000256" key="5">
    <source>
        <dbReference type="ARBA" id="ARBA00023136"/>
    </source>
</evidence>
<proteinExistence type="predicted"/>
<dbReference type="Pfam" id="PF07690">
    <property type="entry name" value="MFS_1"/>
    <property type="match status" value="1"/>
</dbReference>
<evidence type="ECO:0000256" key="4">
    <source>
        <dbReference type="ARBA" id="ARBA00022989"/>
    </source>
</evidence>
<dbReference type="AlphaFoldDB" id="A0ABD3M2V9"/>
<feature type="transmembrane region" description="Helical" evidence="6">
    <location>
        <begin position="361"/>
        <end position="378"/>
    </location>
</feature>
<evidence type="ECO:0000313" key="8">
    <source>
        <dbReference type="Proteomes" id="UP001530293"/>
    </source>
</evidence>
<name>A0ABD3M2V9_9STRA</name>
<feature type="transmembrane region" description="Helical" evidence="6">
    <location>
        <begin position="12"/>
        <end position="33"/>
    </location>
</feature>
<dbReference type="GO" id="GO:0016020">
    <property type="term" value="C:membrane"/>
    <property type="evidence" value="ECO:0007669"/>
    <property type="project" value="UniProtKB-SubCell"/>
</dbReference>
<protein>
    <recommendedName>
        <fullName evidence="9">Major facilitator superfamily (MFS) profile domain-containing protein</fullName>
    </recommendedName>
</protein>
<comment type="subcellular location">
    <subcellularLocation>
        <location evidence="1">Membrane</location>
        <topology evidence="1">Multi-pass membrane protein</topology>
    </subcellularLocation>
</comment>
<dbReference type="EMBL" id="JALLBG020000272">
    <property type="protein sequence ID" value="KAL3757163.1"/>
    <property type="molecule type" value="Genomic_DNA"/>
</dbReference>
<keyword evidence="3 6" id="KW-0812">Transmembrane</keyword>
<comment type="caution">
    <text evidence="7">The sequence shown here is derived from an EMBL/GenBank/DDBJ whole genome shotgun (WGS) entry which is preliminary data.</text>
</comment>
<feature type="transmembrane region" description="Helical" evidence="6">
    <location>
        <begin position="105"/>
        <end position="126"/>
    </location>
</feature>
<feature type="transmembrane region" description="Helical" evidence="6">
    <location>
        <begin position="295"/>
        <end position="317"/>
    </location>
</feature>
<feature type="transmembrane region" description="Helical" evidence="6">
    <location>
        <begin position="451"/>
        <end position="471"/>
    </location>
</feature>
<sequence>MVDECSIDASLSLLGGTIFHFIVGIKTMWGNIAPYVTSYLVQFDPHVTYHKTLHVYTAVFLGQSLTMYLGGELEKLVGPRITAYIGTIMISGGTYMSSYCTTLRGLIYCQAVAGIGIGLSYSAPILCGFRHFKQNKGIVTGVITTGTGAGPFMAGLIATSFVNSENYPVDSITGLYDPLASPVVGRVPSMFRILGILYAVIGFVGASLLLDNTSNNEEPIEALLVSVENGEKSALNKGSAIGVYDMAMLEEVPPTFAVDSKSYLVKGRGHQRYGSRVKFEVTFELTTPQMIRDSLCWLVIAASICIGVTGLYVSATFKSFGQTAIADDHFITVVGCFGCLCSGLSRTFWGSTADRIGHFETLELSAYISPAIMLVYTLSVGSKLAFGISVCALFWLWGASYCLMPAIVAFLFGDKHLGTNYGFVFLVYGVMCTVIINSAGNTGMEFGQLNYVFTFIALIGAGLCSHIRYLTSKVKDEKVLKHHRAQSSVSSMIL</sequence>
<reference evidence="7 8" key="1">
    <citation type="submission" date="2024-10" db="EMBL/GenBank/DDBJ databases">
        <title>Updated reference genomes for cyclostephanoid diatoms.</title>
        <authorList>
            <person name="Roberts W.R."/>
            <person name="Alverson A.J."/>
        </authorList>
    </citation>
    <scope>NUCLEOTIDE SEQUENCE [LARGE SCALE GENOMIC DNA]</scope>
    <source>
        <strain evidence="7 8">AJA232-27</strain>
    </source>
</reference>
<gene>
    <name evidence="7" type="ORF">ACHAWU_004595</name>
</gene>
<evidence type="ECO:0000256" key="6">
    <source>
        <dbReference type="SAM" id="Phobius"/>
    </source>
</evidence>
<evidence type="ECO:0000313" key="7">
    <source>
        <dbReference type="EMBL" id="KAL3757163.1"/>
    </source>
</evidence>
<feature type="transmembrane region" description="Helical" evidence="6">
    <location>
        <begin position="419"/>
        <end position="439"/>
    </location>
</feature>
<feature type="transmembrane region" description="Helical" evidence="6">
    <location>
        <begin position="81"/>
        <end position="99"/>
    </location>
</feature>
<organism evidence="7 8">
    <name type="scientific">Discostella pseudostelligera</name>
    <dbReference type="NCBI Taxonomy" id="259834"/>
    <lineage>
        <taxon>Eukaryota</taxon>
        <taxon>Sar</taxon>
        <taxon>Stramenopiles</taxon>
        <taxon>Ochrophyta</taxon>
        <taxon>Bacillariophyta</taxon>
        <taxon>Coscinodiscophyceae</taxon>
        <taxon>Thalassiosirophycidae</taxon>
        <taxon>Stephanodiscales</taxon>
        <taxon>Stephanodiscaceae</taxon>
        <taxon>Discostella</taxon>
    </lineage>
</organism>
<feature type="transmembrane region" description="Helical" evidence="6">
    <location>
        <begin position="384"/>
        <end position="412"/>
    </location>
</feature>
<dbReference type="SUPFAM" id="SSF103473">
    <property type="entry name" value="MFS general substrate transporter"/>
    <property type="match status" value="1"/>
</dbReference>
<dbReference type="PANTHER" id="PTHR43385">
    <property type="entry name" value="RIBOFLAVIN TRANSPORTER RIBJ"/>
    <property type="match status" value="1"/>
</dbReference>
<evidence type="ECO:0008006" key="9">
    <source>
        <dbReference type="Google" id="ProtNLM"/>
    </source>
</evidence>
<keyword evidence="2" id="KW-0813">Transport</keyword>
<dbReference type="Proteomes" id="UP001530293">
    <property type="component" value="Unassembled WGS sequence"/>
</dbReference>
<accession>A0ABD3M2V9</accession>
<dbReference type="Gene3D" id="1.20.1250.20">
    <property type="entry name" value="MFS general substrate transporter like domains"/>
    <property type="match status" value="1"/>
</dbReference>
<feature type="transmembrane region" description="Helical" evidence="6">
    <location>
        <begin position="53"/>
        <end position="69"/>
    </location>
</feature>
<dbReference type="InterPro" id="IPR036259">
    <property type="entry name" value="MFS_trans_sf"/>
</dbReference>
<feature type="transmembrane region" description="Helical" evidence="6">
    <location>
        <begin position="329"/>
        <end position="349"/>
    </location>
</feature>
<evidence type="ECO:0000256" key="2">
    <source>
        <dbReference type="ARBA" id="ARBA00022448"/>
    </source>
</evidence>
<keyword evidence="8" id="KW-1185">Reference proteome</keyword>
<keyword evidence="4 6" id="KW-1133">Transmembrane helix</keyword>
<evidence type="ECO:0000256" key="1">
    <source>
        <dbReference type="ARBA" id="ARBA00004141"/>
    </source>
</evidence>